<evidence type="ECO:0000313" key="1">
    <source>
        <dbReference type="Proteomes" id="UP000095282"/>
    </source>
</evidence>
<organism evidence="1 2">
    <name type="scientific">Caenorhabditis tropicalis</name>
    <dbReference type="NCBI Taxonomy" id="1561998"/>
    <lineage>
        <taxon>Eukaryota</taxon>
        <taxon>Metazoa</taxon>
        <taxon>Ecdysozoa</taxon>
        <taxon>Nematoda</taxon>
        <taxon>Chromadorea</taxon>
        <taxon>Rhabditida</taxon>
        <taxon>Rhabditina</taxon>
        <taxon>Rhabditomorpha</taxon>
        <taxon>Rhabditoidea</taxon>
        <taxon>Rhabditidae</taxon>
        <taxon>Peloderinae</taxon>
        <taxon>Caenorhabditis</taxon>
    </lineage>
</organism>
<dbReference type="PANTHER" id="PTHR21503:SF54">
    <property type="entry name" value="F-BOX DOMAIN-CONTAINING PROTEIN"/>
    <property type="match status" value="1"/>
</dbReference>
<name>A0A1I7T209_9PELO</name>
<protein>
    <submittedName>
        <fullName evidence="2">FBA_2 domain-containing protein</fullName>
    </submittedName>
</protein>
<evidence type="ECO:0000313" key="2">
    <source>
        <dbReference type="WBParaSite" id="Csp11.Scaffold472.g1660.t1"/>
    </source>
</evidence>
<accession>A0A1I7T209</accession>
<dbReference type="PANTHER" id="PTHR21503">
    <property type="entry name" value="F-BOX-CONTAINING HYPOTHETICAL PROTEIN C.ELEGANS"/>
    <property type="match status" value="1"/>
</dbReference>
<keyword evidence="1" id="KW-1185">Reference proteome</keyword>
<reference evidence="2" key="1">
    <citation type="submission" date="2016-11" db="UniProtKB">
        <authorList>
            <consortium name="WormBaseParasite"/>
        </authorList>
    </citation>
    <scope>IDENTIFICATION</scope>
</reference>
<dbReference type="WBParaSite" id="Csp11.Scaffold472.g1660.t1">
    <property type="protein sequence ID" value="Csp11.Scaffold472.g1660.t1"/>
    <property type="gene ID" value="Csp11.Scaffold472.g1660"/>
</dbReference>
<dbReference type="AlphaFoldDB" id="A0A1I7T209"/>
<proteinExistence type="predicted"/>
<sequence length="332" mass="38651">MDAFLIDLSERLNVPKKRIISHVEKTENEPSTLILSSPPSGYILEYGEFGARIEMVNLDYEYKWPMRAFKKEQQLEFVNEGFKILQKFFPAEIQHIMICPTWIDYFGSITATCNVLSLGTEDVWYTEPDLQKMPEVGKLDITKLLNSVTVKKGLALIGPKELRTDHKTMTSIDWLKVNKCQWMRVAHLKRLQNKVIRLSDVTFLDSEIREFLTHLKSESGNDRLQVLRLEKELDDPWKIAEVMKGLKATLVESQTYSLDKFDKDIHVDFFLPPSDGKTIDIVEGFEFFRNNKSRVVVEFQGTALNVFVFDRKSKKRVQEEESGRNSKRARFE</sequence>
<dbReference type="Proteomes" id="UP000095282">
    <property type="component" value="Unplaced"/>
</dbReference>